<proteinExistence type="predicted"/>
<gene>
    <name evidence="2" type="ORF">ITI46_16245</name>
</gene>
<dbReference type="Pfam" id="PF06772">
    <property type="entry name" value="LtrA"/>
    <property type="match status" value="1"/>
</dbReference>
<feature type="transmembrane region" description="Helical" evidence="1">
    <location>
        <begin position="279"/>
        <end position="298"/>
    </location>
</feature>
<comment type="caution">
    <text evidence="2">The sequence shown here is derived from an EMBL/GenBank/DDBJ whole genome shotgun (WGS) entry which is preliminary data.</text>
</comment>
<evidence type="ECO:0000256" key="1">
    <source>
        <dbReference type="SAM" id="Phobius"/>
    </source>
</evidence>
<feature type="transmembrane region" description="Helical" evidence="1">
    <location>
        <begin position="350"/>
        <end position="366"/>
    </location>
</feature>
<feature type="transmembrane region" description="Helical" evidence="1">
    <location>
        <begin position="148"/>
        <end position="166"/>
    </location>
</feature>
<protein>
    <submittedName>
        <fullName evidence="2">Low temperature requirement protein A</fullName>
    </submittedName>
</protein>
<feature type="transmembrane region" description="Helical" evidence="1">
    <location>
        <begin position="109"/>
        <end position="127"/>
    </location>
</feature>
<feature type="transmembrane region" description="Helical" evidence="1">
    <location>
        <begin position="318"/>
        <end position="341"/>
    </location>
</feature>
<dbReference type="Proteomes" id="UP001519064">
    <property type="component" value="Unassembled WGS sequence"/>
</dbReference>
<feature type="transmembrane region" description="Helical" evidence="1">
    <location>
        <begin position="232"/>
        <end position="253"/>
    </location>
</feature>
<evidence type="ECO:0000313" key="2">
    <source>
        <dbReference type="EMBL" id="MBO8193206.1"/>
    </source>
</evidence>
<organism evidence="2 3">
    <name type="scientific">Streptomyces oryzae</name>
    <dbReference type="NCBI Taxonomy" id="1434886"/>
    <lineage>
        <taxon>Bacteria</taxon>
        <taxon>Bacillati</taxon>
        <taxon>Actinomycetota</taxon>
        <taxon>Actinomycetes</taxon>
        <taxon>Kitasatosporales</taxon>
        <taxon>Streptomycetaceae</taxon>
        <taxon>Streptomyces</taxon>
    </lineage>
</organism>
<sequence>MSTSSERSGMVATRDGHRVTPAELFFDLVFVYAITQVTALMAAHVSVGRVLGALVVLALLWWCWCCFAWLGNVVRADTGALFAVLVTVMAVVQIVSLVVPGVFTHADGGLPAPLTFVLCYGAVRLLHLAAYRVAHPDDRALHRTLRRTALLSVGPPFVLLLAGSFLSGAVQVLVWLCAVLVDYAGIYLTGGSGWRVVSPGHFAERHGLIVIIALGESIVAIGVGVGDFAVTLPVLGAATAGLLAAAALWRVYFRHVMPEAEHRITGLDGDARTRFARDVYTFLHLPLVAGVVLTALGIKKALHQVADNDHYPLTEPVHGLAAWALTGGAGLFLLGAAAILLRTVPARRPFALLAVGVACLAAGAVVQLVPALLALVLLAAALTAVALRSAPARADDDSQQDAP</sequence>
<evidence type="ECO:0000313" key="3">
    <source>
        <dbReference type="Proteomes" id="UP001519064"/>
    </source>
</evidence>
<dbReference type="InterPro" id="IPR010640">
    <property type="entry name" value="Low_temperature_requirement_A"/>
</dbReference>
<feature type="transmembrane region" description="Helical" evidence="1">
    <location>
        <begin position="82"/>
        <end position="103"/>
    </location>
</feature>
<keyword evidence="1" id="KW-0472">Membrane</keyword>
<keyword evidence="3" id="KW-1185">Reference proteome</keyword>
<dbReference type="EMBL" id="JADKMA010000073">
    <property type="protein sequence ID" value="MBO8193206.1"/>
    <property type="molecule type" value="Genomic_DNA"/>
</dbReference>
<feature type="transmembrane region" description="Helical" evidence="1">
    <location>
        <begin position="24"/>
        <end position="44"/>
    </location>
</feature>
<keyword evidence="1" id="KW-0812">Transmembrane</keyword>
<name>A0ABS3XDP7_9ACTN</name>
<dbReference type="PANTHER" id="PTHR36840:SF1">
    <property type="entry name" value="BLL5714 PROTEIN"/>
    <property type="match status" value="1"/>
</dbReference>
<dbReference type="RefSeq" id="WP_209240269.1">
    <property type="nucleotide sequence ID" value="NZ_JADKMA010000073.1"/>
</dbReference>
<feature type="transmembrane region" description="Helical" evidence="1">
    <location>
        <begin position="206"/>
        <end position="226"/>
    </location>
</feature>
<feature type="transmembrane region" description="Helical" evidence="1">
    <location>
        <begin position="172"/>
        <end position="194"/>
    </location>
</feature>
<dbReference type="PANTHER" id="PTHR36840">
    <property type="entry name" value="BLL5714 PROTEIN"/>
    <property type="match status" value="1"/>
</dbReference>
<accession>A0ABS3XDP7</accession>
<reference evidence="2 3" key="1">
    <citation type="submission" date="2020-11" db="EMBL/GenBank/DDBJ databases">
        <title>Streptomyces spirodelae sp. nov., isolated from duckweed.</title>
        <authorList>
            <person name="Saimee Y."/>
            <person name="Duangmal K."/>
        </authorList>
    </citation>
    <scope>NUCLEOTIDE SEQUENCE [LARGE SCALE GENOMIC DNA]</scope>
    <source>
        <strain evidence="2 3">S16-07</strain>
    </source>
</reference>
<keyword evidence="1" id="KW-1133">Transmembrane helix</keyword>
<feature type="transmembrane region" description="Helical" evidence="1">
    <location>
        <begin position="50"/>
        <end position="70"/>
    </location>
</feature>